<dbReference type="InterPro" id="IPR029063">
    <property type="entry name" value="SAM-dependent_MTases_sf"/>
</dbReference>
<evidence type="ECO:0000256" key="1">
    <source>
        <dbReference type="ARBA" id="ARBA00022603"/>
    </source>
</evidence>
<keyword evidence="1 3" id="KW-0489">Methyltransferase</keyword>
<gene>
    <name evidence="3" type="ORF">P7W03_34100</name>
</gene>
<evidence type="ECO:0000313" key="3">
    <source>
        <dbReference type="EMBL" id="WMC90347.1"/>
    </source>
</evidence>
<dbReference type="PANTHER" id="PTHR43619:SF2">
    <property type="entry name" value="S-ADENOSYL-L-METHIONINE-DEPENDENT METHYLTRANSFERASES SUPERFAMILY PROTEIN"/>
    <property type="match status" value="1"/>
</dbReference>
<sequence length="275" mass="30679">MDRETPRLGTVQETLLIPLYARAVENRKDLPMLRDARAAEIVAALDYDFARFDGLPSLTGALLRTVLFDRWVTDFLTAHPDGTVVEIGTGLNTRHERLDNGRVRWFDLDLPDVIELRGHFFADTARRTMLAASVTDDAWAADVASRAEGPYLFVAEAVLPYLHESDVRRVVDLLCDRFPGSLLALDTAGPGFFDTQEEHDALSKVAARMHWYCPDPAGLADWRPGVRVVASHTLTSLPGPLVDELPVSYREMLSVLAAQRLPQAEGYRLSLLRMP</sequence>
<name>A0AAX3ZVK7_STRRO</name>
<dbReference type="GeneID" id="90947178"/>
<dbReference type="SUPFAM" id="SSF53335">
    <property type="entry name" value="S-adenosyl-L-methionine-dependent methyltransferases"/>
    <property type="match status" value="1"/>
</dbReference>
<dbReference type="PIRSF" id="PIRSF028177">
    <property type="entry name" value="Polyketide_synth_Omtfrase_TcmP"/>
    <property type="match status" value="1"/>
</dbReference>
<protein>
    <submittedName>
        <fullName evidence="3">Class I SAM-dependent methyltransferase</fullName>
        <ecNumber evidence="3">2.1.1.-</ecNumber>
    </submittedName>
</protein>
<dbReference type="GO" id="GO:0008168">
    <property type="term" value="F:methyltransferase activity"/>
    <property type="evidence" value="ECO:0007669"/>
    <property type="project" value="UniProtKB-KW"/>
</dbReference>
<dbReference type="RefSeq" id="WP_127432415.1">
    <property type="nucleotide sequence ID" value="NZ_CP121271.1"/>
</dbReference>
<dbReference type="Pfam" id="PF04072">
    <property type="entry name" value="LCM"/>
    <property type="match status" value="1"/>
</dbReference>
<dbReference type="InterPro" id="IPR007213">
    <property type="entry name" value="Ppm1/Ppm2/Tcmp"/>
</dbReference>
<accession>A0AAX3ZVK7</accession>
<dbReference type="EC" id="2.1.1.-" evidence="3"/>
<dbReference type="InterPro" id="IPR016874">
    <property type="entry name" value="TcmP-like"/>
</dbReference>
<dbReference type="AlphaFoldDB" id="A0AAX3ZVK7"/>
<evidence type="ECO:0000256" key="2">
    <source>
        <dbReference type="ARBA" id="ARBA00022679"/>
    </source>
</evidence>
<dbReference type="GO" id="GO:0032259">
    <property type="term" value="P:methylation"/>
    <property type="evidence" value="ECO:0007669"/>
    <property type="project" value="UniProtKB-KW"/>
</dbReference>
<proteinExistence type="predicted"/>
<dbReference type="Gene3D" id="3.40.50.150">
    <property type="entry name" value="Vaccinia Virus protein VP39"/>
    <property type="match status" value="1"/>
</dbReference>
<keyword evidence="2 3" id="KW-0808">Transferase</keyword>
<reference evidence="3" key="1">
    <citation type="submission" date="2023-03" db="EMBL/GenBank/DDBJ databases">
        <title>Borrelidin-producing and root-colonizing Streptomyces rochei is a potent biopesticide for soil-borne oomycete-caused plant diseases.</title>
        <authorList>
            <person name="Zhou D."/>
            <person name="Wang X."/>
            <person name="Navarro-Munoz J.C."/>
            <person name="Li W."/>
            <person name="Li J."/>
            <person name="Jiu M."/>
            <person name="Deng S."/>
            <person name="Ye Y."/>
            <person name="Daly P."/>
            <person name="Wei L."/>
        </authorList>
    </citation>
    <scope>NUCLEOTIDE SEQUENCE</scope>
    <source>
        <strain evidence="3">JK1</strain>
    </source>
</reference>
<evidence type="ECO:0000313" key="4">
    <source>
        <dbReference type="Proteomes" id="UP001231701"/>
    </source>
</evidence>
<dbReference type="Proteomes" id="UP001231701">
    <property type="component" value="Chromosome"/>
</dbReference>
<organism evidence="3 4">
    <name type="scientific">Streptomyces rochei</name>
    <name type="common">Streptomyces parvullus</name>
    <dbReference type="NCBI Taxonomy" id="1928"/>
    <lineage>
        <taxon>Bacteria</taxon>
        <taxon>Bacillati</taxon>
        <taxon>Actinomycetota</taxon>
        <taxon>Actinomycetes</taxon>
        <taxon>Kitasatosporales</taxon>
        <taxon>Streptomycetaceae</taxon>
        <taxon>Streptomyces</taxon>
        <taxon>Streptomyces rochei group</taxon>
    </lineage>
</organism>
<dbReference type="EMBL" id="CP121271">
    <property type="protein sequence ID" value="WMC90347.1"/>
    <property type="molecule type" value="Genomic_DNA"/>
</dbReference>
<dbReference type="PANTHER" id="PTHR43619">
    <property type="entry name" value="S-ADENOSYL-L-METHIONINE-DEPENDENT METHYLTRANSFERASE YKTD-RELATED"/>
    <property type="match status" value="1"/>
</dbReference>